<organism evidence="5 6">
    <name type="scientific">Entotheonella factor</name>
    <dbReference type="NCBI Taxonomy" id="1429438"/>
    <lineage>
        <taxon>Bacteria</taxon>
        <taxon>Pseudomonadati</taxon>
        <taxon>Nitrospinota/Tectimicrobiota group</taxon>
        <taxon>Candidatus Tectimicrobiota</taxon>
        <taxon>Candidatus Entotheonellia</taxon>
        <taxon>Candidatus Entotheonellales</taxon>
        <taxon>Candidatus Entotheonellaceae</taxon>
        <taxon>Candidatus Entotheonella</taxon>
    </lineage>
</organism>
<proteinExistence type="inferred from homology"/>
<evidence type="ECO:0000256" key="1">
    <source>
        <dbReference type="ARBA" id="ARBA00010688"/>
    </source>
</evidence>
<dbReference type="HOGENOM" id="CLU_939042_0_0_7"/>
<dbReference type="PRINTS" id="PR00990">
    <property type="entry name" value="RIBOKINASE"/>
</dbReference>
<dbReference type="EMBL" id="AZHW01001034">
    <property type="protein sequence ID" value="ETW94633.1"/>
    <property type="molecule type" value="Genomic_DNA"/>
</dbReference>
<feature type="domain" description="Carbohydrate kinase PfkB" evidence="4">
    <location>
        <begin position="35"/>
        <end position="293"/>
    </location>
</feature>
<dbReference type="GO" id="GO:0016301">
    <property type="term" value="F:kinase activity"/>
    <property type="evidence" value="ECO:0007669"/>
    <property type="project" value="UniProtKB-KW"/>
</dbReference>
<sequence>MSMRKHRSKIQFAIKLDSMQVTSHQIGVIGTASFDILHVAGNVMHTIGGAGLYTALAAHQAGATTRLIAPRPEPLPQLFAPVIERVQWSGPVVTPDALPRLEIEHHGQGRATLLDASWGAETELTPDILSIDKQPMDMIHIAALSSAQRQLEFVQAIRAMKNQKIATLISVGTYARLVDRETEVVRQLFQLADYFFMNENEALGLFGTIDRARTRPEALLCVTLGDQGALVIEGDRVTHVPANAVDERDPTGAGDTFCGATLAGLARELTPVEAARRAVEWAAQTVGDIGPASLLR</sequence>
<evidence type="ECO:0000259" key="4">
    <source>
        <dbReference type="Pfam" id="PF00294"/>
    </source>
</evidence>
<keyword evidence="2" id="KW-0808">Transferase</keyword>
<name>W4L968_ENTF1</name>
<dbReference type="InterPro" id="IPR029056">
    <property type="entry name" value="Ribokinase-like"/>
</dbReference>
<dbReference type="PANTHER" id="PTHR43085">
    <property type="entry name" value="HEXOKINASE FAMILY MEMBER"/>
    <property type="match status" value="1"/>
</dbReference>
<dbReference type="Pfam" id="PF00294">
    <property type="entry name" value="PfkB"/>
    <property type="match status" value="1"/>
</dbReference>
<dbReference type="InterPro" id="IPR002139">
    <property type="entry name" value="Ribo/fructo_kinase"/>
</dbReference>
<evidence type="ECO:0000313" key="6">
    <source>
        <dbReference type="Proteomes" id="UP000019141"/>
    </source>
</evidence>
<dbReference type="SUPFAM" id="SSF53613">
    <property type="entry name" value="Ribokinase-like"/>
    <property type="match status" value="1"/>
</dbReference>
<dbReference type="Gene3D" id="3.40.1190.20">
    <property type="match status" value="1"/>
</dbReference>
<dbReference type="AlphaFoldDB" id="W4L968"/>
<gene>
    <name evidence="5" type="ORF">ETSY1_34000</name>
</gene>
<keyword evidence="6" id="KW-1185">Reference proteome</keyword>
<dbReference type="InterPro" id="IPR050306">
    <property type="entry name" value="PfkB_Carbo_kinase"/>
</dbReference>
<comment type="caution">
    <text evidence="5">The sequence shown here is derived from an EMBL/GenBank/DDBJ whole genome shotgun (WGS) entry which is preliminary data.</text>
</comment>
<dbReference type="Proteomes" id="UP000019141">
    <property type="component" value="Unassembled WGS sequence"/>
</dbReference>
<dbReference type="PANTHER" id="PTHR43085:SF57">
    <property type="entry name" value="CARBOHYDRATE KINASE PFKB DOMAIN-CONTAINING PROTEIN"/>
    <property type="match status" value="1"/>
</dbReference>
<dbReference type="PATRIC" id="fig|1429438.4.peg.6419"/>
<evidence type="ECO:0000256" key="2">
    <source>
        <dbReference type="ARBA" id="ARBA00022679"/>
    </source>
</evidence>
<protein>
    <recommendedName>
        <fullName evidence="4">Carbohydrate kinase PfkB domain-containing protein</fullName>
    </recommendedName>
</protein>
<evidence type="ECO:0000313" key="5">
    <source>
        <dbReference type="EMBL" id="ETW94633.1"/>
    </source>
</evidence>
<dbReference type="InterPro" id="IPR011611">
    <property type="entry name" value="PfkB_dom"/>
</dbReference>
<evidence type="ECO:0000256" key="3">
    <source>
        <dbReference type="ARBA" id="ARBA00022777"/>
    </source>
</evidence>
<comment type="similarity">
    <text evidence="1">Belongs to the carbohydrate kinase PfkB family.</text>
</comment>
<accession>W4L968</accession>
<reference evidence="5 6" key="1">
    <citation type="journal article" date="2014" name="Nature">
        <title>An environmental bacterial taxon with a large and distinct metabolic repertoire.</title>
        <authorList>
            <person name="Wilson M.C."/>
            <person name="Mori T."/>
            <person name="Ruckert C."/>
            <person name="Uria A.R."/>
            <person name="Helf M.J."/>
            <person name="Takada K."/>
            <person name="Gernert C."/>
            <person name="Steffens U.A."/>
            <person name="Heycke N."/>
            <person name="Schmitt S."/>
            <person name="Rinke C."/>
            <person name="Helfrich E.J."/>
            <person name="Brachmann A.O."/>
            <person name="Gurgui C."/>
            <person name="Wakimoto T."/>
            <person name="Kracht M."/>
            <person name="Crusemann M."/>
            <person name="Hentschel U."/>
            <person name="Abe I."/>
            <person name="Matsunaga S."/>
            <person name="Kalinowski J."/>
            <person name="Takeyama H."/>
            <person name="Piel J."/>
        </authorList>
    </citation>
    <scope>NUCLEOTIDE SEQUENCE [LARGE SCALE GENOMIC DNA]</scope>
    <source>
        <strain evidence="6">TSY1</strain>
    </source>
</reference>
<keyword evidence="3" id="KW-0418">Kinase</keyword>